<dbReference type="PANTHER" id="PTHR38733">
    <property type="entry name" value="PROTEIN MCRC"/>
    <property type="match status" value="1"/>
</dbReference>
<evidence type="ECO:0000313" key="1">
    <source>
        <dbReference type="EMBL" id="MDZ5661397.1"/>
    </source>
</evidence>
<accession>A0ABU5K928</accession>
<evidence type="ECO:0000313" key="2">
    <source>
        <dbReference type="Proteomes" id="UP001291999"/>
    </source>
</evidence>
<sequence>MRPVPTRRDLERLSEGQTLYPVDLTTAEAAALNTSQLVKAIPDELGWRITAEYWVGAVARGDLVVRVAPKIGAVQVLRLLAMADGAMDLAVDDERVEVADDADLSGVLARLFVLEAEHALAAGPLRGYRTEDQTLPVLRGRLRLRDQYLRRFGQLNPLEVTVDEWTLDTAENRLIRSAALVLLALPGLTPEVETHLRRLDRMLVEAERLVPGAALPAWQPTRLNARLHALLGLAELTLRHISVESTAGETVVHGFRVNMAHLFERIVARLLADVDPAWSAQVTLPLDQLETLVIRPDLVRDDGTGWSCVADTKYKVLDDAGKVSNADIYQLVTYCARLGLRAGHLIYADGGTAPPPYEVTGTDAAIAVHRIDLTATPDDLRAEVSALAATLTPRAEGKALRMAESA</sequence>
<keyword evidence="1" id="KW-0540">Nuclease</keyword>
<name>A0ABU5K928_9ACTN</name>
<reference evidence="1 2" key="1">
    <citation type="submission" date="2023-11" db="EMBL/GenBank/DDBJ databases">
        <title>Novel species in genus Nocardioides.</title>
        <authorList>
            <person name="Zhou H."/>
        </authorList>
    </citation>
    <scope>NUCLEOTIDE SEQUENCE [LARGE SCALE GENOMIC DNA]</scope>
    <source>
        <strain evidence="1 2">S-58</strain>
    </source>
</reference>
<dbReference type="RefSeq" id="WP_322423680.1">
    <property type="nucleotide sequence ID" value="NZ_JAXQPW010000001.1"/>
</dbReference>
<dbReference type="Pfam" id="PF10117">
    <property type="entry name" value="McrBC"/>
    <property type="match status" value="1"/>
</dbReference>
<keyword evidence="2" id="KW-1185">Reference proteome</keyword>
<organism evidence="1 2">
    <name type="scientific">Nocardioides renjunii</name>
    <dbReference type="NCBI Taxonomy" id="3095075"/>
    <lineage>
        <taxon>Bacteria</taxon>
        <taxon>Bacillati</taxon>
        <taxon>Actinomycetota</taxon>
        <taxon>Actinomycetes</taxon>
        <taxon>Propionibacteriales</taxon>
        <taxon>Nocardioidaceae</taxon>
        <taxon>Nocardioides</taxon>
    </lineage>
</organism>
<proteinExistence type="predicted"/>
<dbReference type="PANTHER" id="PTHR38733:SF1">
    <property type="entry name" value="TYPE IV METHYL-DIRECTED RESTRICTION ENZYME ECOKMCRBC"/>
    <property type="match status" value="1"/>
</dbReference>
<dbReference type="GO" id="GO:0004519">
    <property type="term" value="F:endonuclease activity"/>
    <property type="evidence" value="ECO:0007669"/>
    <property type="project" value="UniProtKB-KW"/>
</dbReference>
<dbReference type="EMBL" id="JAXQPW010000001">
    <property type="protein sequence ID" value="MDZ5661397.1"/>
    <property type="molecule type" value="Genomic_DNA"/>
</dbReference>
<comment type="caution">
    <text evidence="1">The sequence shown here is derived from an EMBL/GenBank/DDBJ whole genome shotgun (WGS) entry which is preliminary data.</text>
</comment>
<protein>
    <submittedName>
        <fullName evidence="1">Restriction endonuclease</fullName>
    </submittedName>
</protein>
<keyword evidence="1" id="KW-0255">Endonuclease</keyword>
<keyword evidence="1" id="KW-0378">Hydrolase</keyword>
<gene>
    <name evidence="1" type="ORF">SFC79_06425</name>
</gene>
<dbReference type="InterPro" id="IPR019292">
    <property type="entry name" value="McrC"/>
</dbReference>
<dbReference type="Proteomes" id="UP001291999">
    <property type="component" value="Unassembled WGS sequence"/>
</dbReference>